<dbReference type="Proteomes" id="UP001628192">
    <property type="component" value="Unassembled WGS sequence"/>
</dbReference>
<protein>
    <submittedName>
        <fullName evidence="1">Uncharacterized protein</fullName>
    </submittedName>
</protein>
<comment type="caution">
    <text evidence="1">The sequence shown here is derived from an EMBL/GenBank/DDBJ whole genome shotgun (WGS) entry which is preliminary data.</text>
</comment>
<proteinExistence type="predicted"/>
<keyword evidence="2" id="KW-1185">Reference proteome</keyword>
<organism evidence="1 2">
    <name type="scientific">Desulfovibrio falkowii</name>
    <dbReference type="NCBI Taxonomy" id="3136602"/>
    <lineage>
        <taxon>Bacteria</taxon>
        <taxon>Pseudomonadati</taxon>
        <taxon>Thermodesulfobacteriota</taxon>
        <taxon>Desulfovibrionia</taxon>
        <taxon>Desulfovibrionales</taxon>
        <taxon>Desulfovibrionaceae</taxon>
        <taxon>Desulfovibrio</taxon>
    </lineage>
</organism>
<gene>
    <name evidence="1" type="ORF">Defa_20730</name>
</gene>
<dbReference type="RefSeq" id="WP_407844841.1">
    <property type="nucleotide sequence ID" value="NZ_BAAFSG010000001.1"/>
</dbReference>
<evidence type="ECO:0000313" key="2">
    <source>
        <dbReference type="Proteomes" id="UP001628192"/>
    </source>
</evidence>
<accession>A0ABQ0EAI8</accession>
<reference evidence="1 2" key="1">
    <citation type="journal article" date="2025" name="Int. J. Syst. Evol. Microbiol.">
        <title>Desulfovibrio falkowii sp. nov., Porphyromonas miyakawae sp. nov., Mediterraneibacter flintii sp. nov. and Owariibacterium komagatae gen. nov., sp. nov., isolated from human faeces.</title>
        <authorList>
            <person name="Hamaguchi T."/>
            <person name="Ohara M."/>
            <person name="Hisatomi A."/>
            <person name="Sekiguchi K."/>
            <person name="Takeda J.I."/>
            <person name="Ueyama J."/>
            <person name="Ito M."/>
            <person name="Nishiwaki H."/>
            <person name="Ogi T."/>
            <person name="Hirayama M."/>
            <person name="Ohkuma M."/>
            <person name="Sakamoto M."/>
            <person name="Ohno K."/>
        </authorList>
    </citation>
    <scope>NUCLEOTIDE SEQUENCE [LARGE SCALE GENOMIC DNA]</scope>
    <source>
        <strain evidence="1 2">13CB8C</strain>
    </source>
</reference>
<evidence type="ECO:0000313" key="1">
    <source>
        <dbReference type="EMBL" id="GAB1254586.1"/>
    </source>
</evidence>
<name>A0ABQ0EAI8_9BACT</name>
<dbReference type="EMBL" id="BAAFSG010000001">
    <property type="protein sequence ID" value="GAB1254586.1"/>
    <property type="molecule type" value="Genomic_DNA"/>
</dbReference>
<sequence>MKKTDLAKAIVAYCFRNTSAIEGIHAGFTPVSKAGDYSDVFIIDAAGNKIPWNAASRISQAEMKALMQTAVNRVYAVLEKEGDAEFEKEVLGYALEYTRGWDEPDES</sequence>